<keyword evidence="1" id="KW-0175">Coiled coil</keyword>
<dbReference type="Proteomes" id="UP001076655">
    <property type="component" value="Unassembled WGS sequence"/>
</dbReference>
<name>A0A9Q4GVR3_MORMO</name>
<protein>
    <submittedName>
        <fullName evidence="2">Uncharacterized protein</fullName>
    </submittedName>
</protein>
<feature type="coiled-coil region" evidence="1">
    <location>
        <begin position="30"/>
        <end position="57"/>
    </location>
</feature>
<organism evidence="2 3">
    <name type="scientific">Morganella morganii</name>
    <name type="common">Proteus morganii</name>
    <dbReference type="NCBI Taxonomy" id="582"/>
    <lineage>
        <taxon>Bacteria</taxon>
        <taxon>Pseudomonadati</taxon>
        <taxon>Pseudomonadota</taxon>
        <taxon>Gammaproteobacteria</taxon>
        <taxon>Enterobacterales</taxon>
        <taxon>Morganellaceae</taxon>
        <taxon>Morganella</taxon>
    </lineage>
</organism>
<comment type="caution">
    <text evidence="2">The sequence shown here is derived from an EMBL/GenBank/DDBJ whole genome shotgun (WGS) entry which is preliminary data.</text>
</comment>
<dbReference type="RefSeq" id="WP_126323678.1">
    <property type="nucleotide sequence ID" value="NZ_CAXOJW010000016.1"/>
</dbReference>
<reference evidence="2" key="1">
    <citation type="submission" date="2022-08" db="EMBL/GenBank/DDBJ databases">
        <authorList>
            <person name="Dale J.L."/>
        </authorList>
    </citation>
    <scope>NUCLEOTIDE SEQUENCE</scope>
    <source>
        <strain evidence="2">2022EL-00758</strain>
    </source>
</reference>
<dbReference type="EMBL" id="JAPNMI010000006">
    <property type="protein sequence ID" value="MCY0790423.1"/>
    <property type="molecule type" value="Genomic_DNA"/>
</dbReference>
<evidence type="ECO:0000313" key="3">
    <source>
        <dbReference type="Proteomes" id="UP001076655"/>
    </source>
</evidence>
<dbReference type="AlphaFoldDB" id="A0A9Q4GVR3"/>
<proteinExistence type="predicted"/>
<gene>
    <name evidence="2" type="ORF">N0392_12095</name>
</gene>
<sequence>MQTEPTITSNMSADDVAQWITEKAKSINQLQVLRDSRASHQRLIERLDKEIAEWEARCALTVQPQ</sequence>
<evidence type="ECO:0000256" key="1">
    <source>
        <dbReference type="SAM" id="Coils"/>
    </source>
</evidence>
<accession>A0A9Q4GVR3</accession>
<evidence type="ECO:0000313" key="2">
    <source>
        <dbReference type="EMBL" id="MCY0790423.1"/>
    </source>
</evidence>